<gene>
    <name evidence="6" type="ordered locus">Gobs_3544</name>
</gene>
<keyword evidence="1" id="KW-0805">Transcription regulation</keyword>
<dbReference type="GO" id="GO:0045892">
    <property type="term" value="P:negative regulation of DNA-templated transcription"/>
    <property type="evidence" value="ECO:0007669"/>
    <property type="project" value="InterPro"/>
</dbReference>
<name>D2SBM5_GEOOG</name>
<feature type="domain" description="HTH tetR-type" evidence="5">
    <location>
        <begin position="21"/>
        <end position="81"/>
    </location>
</feature>
<dbReference type="Pfam" id="PF00440">
    <property type="entry name" value="TetR_N"/>
    <property type="match status" value="1"/>
</dbReference>
<feature type="DNA-binding region" description="H-T-H motif" evidence="4">
    <location>
        <begin position="44"/>
        <end position="63"/>
    </location>
</feature>
<dbReference type="eggNOG" id="COG1309">
    <property type="taxonomic scope" value="Bacteria"/>
</dbReference>
<dbReference type="AlphaFoldDB" id="D2SBM5"/>
<evidence type="ECO:0000313" key="6">
    <source>
        <dbReference type="EMBL" id="ADB76132.1"/>
    </source>
</evidence>
<evidence type="ECO:0000259" key="5">
    <source>
        <dbReference type="PROSITE" id="PS50977"/>
    </source>
</evidence>
<organism evidence="6 7">
    <name type="scientific">Geodermatophilus obscurus (strain ATCC 25078 / DSM 43160 / JCM 3152 / CCUG 61914 / KCC A-0152 / KCTC 9177 / NBRC 13315 / NRRL B-3577 / G-20)</name>
    <dbReference type="NCBI Taxonomy" id="526225"/>
    <lineage>
        <taxon>Bacteria</taxon>
        <taxon>Bacillati</taxon>
        <taxon>Actinomycetota</taxon>
        <taxon>Actinomycetes</taxon>
        <taxon>Geodermatophilales</taxon>
        <taxon>Geodermatophilaceae</taxon>
        <taxon>Geodermatophilus</taxon>
    </lineage>
</organism>
<dbReference type="OrthoDB" id="5242390at2"/>
<accession>D2SBM5</accession>
<dbReference type="InterPro" id="IPR036271">
    <property type="entry name" value="Tet_transcr_reg_TetR-rel_C_sf"/>
</dbReference>
<dbReference type="PRINTS" id="PR00455">
    <property type="entry name" value="HTHTETR"/>
</dbReference>
<protein>
    <submittedName>
        <fullName evidence="6">Transcriptional regulator, TetR family</fullName>
    </submittedName>
</protein>
<evidence type="ECO:0000256" key="3">
    <source>
        <dbReference type="ARBA" id="ARBA00023163"/>
    </source>
</evidence>
<dbReference type="InterPro" id="IPR050109">
    <property type="entry name" value="HTH-type_TetR-like_transc_reg"/>
</dbReference>
<dbReference type="Pfam" id="PF02909">
    <property type="entry name" value="TetR_C_1"/>
    <property type="match status" value="1"/>
</dbReference>
<dbReference type="HOGENOM" id="CLU_069543_5_2_11"/>
<evidence type="ECO:0000256" key="1">
    <source>
        <dbReference type="ARBA" id="ARBA00023015"/>
    </source>
</evidence>
<dbReference type="GO" id="GO:0000976">
    <property type="term" value="F:transcription cis-regulatory region binding"/>
    <property type="evidence" value="ECO:0007669"/>
    <property type="project" value="TreeGrafter"/>
</dbReference>
<evidence type="ECO:0000313" key="7">
    <source>
        <dbReference type="Proteomes" id="UP000001382"/>
    </source>
</evidence>
<dbReference type="InterPro" id="IPR009057">
    <property type="entry name" value="Homeodomain-like_sf"/>
</dbReference>
<sequence>METVETTSEPARRRRPGPRRALTEDEILDAATTLLDQGGLDAASVRGIAARVGVAPNAVYTYFPGKAAVFEALVERLLGEVDHDAFADRSRPWRERVEALALELRERLSAHPGAVPLLVGGPLNGPHALAINERLLQLLADAGLNPGDAARAAYLLFAYVVGSIALEVSDARQPGRLSPESERVATRQVTFSATPTDRFPLSAAAAATRAGYISTEQYLWRLRRILDGLTAWVSSTAANPRGNLVVAQGADSSTRRAR</sequence>
<keyword evidence="2 4" id="KW-0238">DNA-binding</keyword>
<dbReference type="PANTHER" id="PTHR30055">
    <property type="entry name" value="HTH-TYPE TRANSCRIPTIONAL REGULATOR RUTR"/>
    <property type="match status" value="1"/>
</dbReference>
<reference evidence="6 7" key="1">
    <citation type="journal article" date="2010" name="Stand. Genomic Sci.">
        <title>Complete genome sequence of Geodermatophilus obscurus type strain (G-20).</title>
        <authorList>
            <person name="Ivanova N."/>
            <person name="Sikorski J."/>
            <person name="Jando M."/>
            <person name="Munk C."/>
            <person name="Lapidus A."/>
            <person name="Glavina Del Rio T."/>
            <person name="Copeland A."/>
            <person name="Tice H."/>
            <person name="Cheng J.-F."/>
            <person name="Lucas S."/>
            <person name="Chen F."/>
            <person name="Nolan M."/>
            <person name="Bruce D."/>
            <person name="Goodwin L."/>
            <person name="Pitluck S."/>
            <person name="Mavromatis K."/>
            <person name="Mikhailova N."/>
            <person name="Pati A."/>
            <person name="Chen A."/>
            <person name="Palaniappan K."/>
            <person name="Land M."/>
            <person name="Hauser L."/>
            <person name="Chang Y.-J."/>
            <person name="Jeffries C.D."/>
            <person name="Meincke L."/>
            <person name="Brettin T."/>
            <person name="Detter J.C."/>
            <person name="Detter J.C."/>
            <person name="Rohde M."/>
            <person name="Goeker M."/>
            <person name="Bristow J."/>
            <person name="Eisen J.A."/>
            <person name="Markowitz V."/>
            <person name="Hugenholtz P."/>
            <person name="Kyrpides N.C."/>
            <person name="Klenk H.-P."/>
        </authorList>
    </citation>
    <scope>NUCLEOTIDE SEQUENCE [LARGE SCALE GENOMIC DNA]</scope>
    <source>
        <strain evidence="7">ATCC 25078 / DSM 43160 / JCM 3152 / KCC A-0152 / KCTC 9177 / NBRC 13315 / NRRL B-3577 / G-20</strain>
    </source>
</reference>
<dbReference type="Proteomes" id="UP000001382">
    <property type="component" value="Chromosome"/>
</dbReference>
<dbReference type="SUPFAM" id="SSF48498">
    <property type="entry name" value="Tetracyclin repressor-like, C-terminal domain"/>
    <property type="match status" value="1"/>
</dbReference>
<dbReference type="PROSITE" id="PS50977">
    <property type="entry name" value="HTH_TETR_2"/>
    <property type="match status" value="1"/>
</dbReference>
<dbReference type="Gene3D" id="1.10.10.60">
    <property type="entry name" value="Homeodomain-like"/>
    <property type="match status" value="1"/>
</dbReference>
<dbReference type="PANTHER" id="PTHR30055:SF151">
    <property type="entry name" value="TRANSCRIPTIONAL REGULATORY PROTEIN"/>
    <property type="match status" value="1"/>
</dbReference>
<proteinExistence type="predicted"/>
<dbReference type="EMBL" id="CP001867">
    <property type="protein sequence ID" value="ADB76132.1"/>
    <property type="molecule type" value="Genomic_DNA"/>
</dbReference>
<keyword evidence="7" id="KW-1185">Reference proteome</keyword>
<evidence type="ECO:0000256" key="2">
    <source>
        <dbReference type="ARBA" id="ARBA00023125"/>
    </source>
</evidence>
<dbReference type="SUPFAM" id="SSF46689">
    <property type="entry name" value="Homeodomain-like"/>
    <property type="match status" value="1"/>
</dbReference>
<dbReference type="InterPro" id="IPR004111">
    <property type="entry name" value="Repressor_TetR_C"/>
</dbReference>
<dbReference type="KEGG" id="gob:Gobs_3544"/>
<dbReference type="Gene3D" id="1.10.357.10">
    <property type="entry name" value="Tetracycline Repressor, domain 2"/>
    <property type="match status" value="1"/>
</dbReference>
<evidence type="ECO:0000256" key="4">
    <source>
        <dbReference type="PROSITE-ProRule" id="PRU00335"/>
    </source>
</evidence>
<keyword evidence="3" id="KW-0804">Transcription</keyword>
<dbReference type="STRING" id="526225.Gobs_3544"/>
<reference evidence="7" key="2">
    <citation type="submission" date="2010-01" db="EMBL/GenBank/DDBJ databases">
        <title>The complete genome of Geodermatophilus obscurus DSM 43160.</title>
        <authorList>
            <consortium name="US DOE Joint Genome Institute (JGI-PGF)"/>
            <person name="Lucas S."/>
            <person name="Copeland A."/>
            <person name="Lapidus A."/>
            <person name="Glavina del Rio T."/>
            <person name="Dalin E."/>
            <person name="Tice H."/>
            <person name="Bruce D."/>
            <person name="Goodwin L."/>
            <person name="Pitluck S."/>
            <person name="Kyrpides N."/>
            <person name="Mavromatis K."/>
            <person name="Ivanova N."/>
            <person name="Munk A.C."/>
            <person name="Brettin T."/>
            <person name="Detter J.C."/>
            <person name="Han C."/>
            <person name="Larimer F."/>
            <person name="Land M."/>
            <person name="Hauser L."/>
            <person name="Markowitz V."/>
            <person name="Cheng J.-F."/>
            <person name="Hugenholtz P."/>
            <person name="Woyke T."/>
            <person name="Wu D."/>
            <person name="Jando M."/>
            <person name="Schneider S."/>
            <person name="Klenk H.-P."/>
            <person name="Eisen J.A."/>
        </authorList>
    </citation>
    <scope>NUCLEOTIDE SEQUENCE [LARGE SCALE GENOMIC DNA]</scope>
    <source>
        <strain evidence="7">ATCC 25078 / DSM 43160 / JCM 3152 / KCC A-0152 / KCTC 9177 / NBRC 13315 / NRRL B-3577 / G-20</strain>
    </source>
</reference>
<dbReference type="InterPro" id="IPR001647">
    <property type="entry name" value="HTH_TetR"/>
</dbReference>
<dbReference type="GO" id="GO:0003700">
    <property type="term" value="F:DNA-binding transcription factor activity"/>
    <property type="evidence" value="ECO:0007669"/>
    <property type="project" value="TreeGrafter"/>
</dbReference>
<dbReference type="RefSeq" id="WP_012949557.1">
    <property type="nucleotide sequence ID" value="NC_013757.1"/>
</dbReference>